<dbReference type="Gene3D" id="1.20.120.1240">
    <property type="entry name" value="Dynamin, middle domain"/>
    <property type="match status" value="1"/>
</dbReference>
<dbReference type="InterPro" id="IPR020850">
    <property type="entry name" value="GED_dom"/>
</dbReference>
<dbReference type="GO" id="GO:0008017">
    <property type="term" value="F:microtubule binding"/>
    <property type="evidence" value="ECO:0007669"/>
    <property type="project" value="TreeGrafter"/>
</dbReference>
<dbReference type="Gene3D" id="3.40.50.300">
    <property type="entry name" value="P-loop containing nucleotide triphosphate hydrolases"/>
    <property type="match status" value="1"/>
</dbReference>
<dbReference type="PRINTS" id="PR00195">
    <property type="entry name" value="DYNAMIN"/>
</dbReference>
<dbReference type="GO" id="GO:0016020">
    <property type="term" value="C:membrane"/>
    <property type="evidence" value="ECO:0007669"/>
    <property type="project" value="TreeGrafter"/>
</dbReference>
<feature type="region of interest" description="Disordered" evidence="3">
    <location>
        <begin position="801"/>
        <end position="823"/>
    </location>
</feature>
<dbReference type="GO" id="GO:0006897">
    <property type="term" value="P:endocytosis"/>
    <property type="evidence" value="ECO:0007669"/>
    <property type="project" value="TreeGrafter"/>
</dbReference>
<dbReference type="GO" id="GO:0003924">
    <property type="term" value="F:GTPase activity"/>
    <property type="evidence" value="ECO:0007669"/>
    <property type="project" value="InterPro"/>
</dbReference>
<dbReference type="PANTHER" id="PTHR11566">
    <property type="entry name" value="DYNAMIN"/>
    <property type="match status" value="1"/>
</dbReference>
<name>A0A9W4WN39_9GLOM</name>
<dbReference type="InterPro" id="IPR001401">
    <property type="entry name" value="Dynamin_GTPase"/>
</dbReference>
<evidence type="ECO:0000313" key="5">
    <source>
        <dbReference type="EMBL" id="CAI2166282.1"/>
    </source>
</evidence>
<dbReference type="GO" id="GO:0016559">
    <property type="term" value="P:peroxisome fission"/>
    <property type="evidence" value="ECO:0007669"/>
    <property type="project" value="TreeGrafter"/>
</dbReference>
<dbReference type="PROSITE" id="PS51388">
    <property type="entry name" value="GED"/>
    <property type="match status" value="1"/>
</dbReference>
<dbReference type="InterPro" id="IPR000375">
    <property type="entry name" value="Dynamin_stalk"/>
</dbReference>
<dbReference type="AlphaFoldDB" id="A0A9W4WN39"/>
<dbReference type="Pfam" id="PF00350">
    <property type="entry name" value="Dynamin_N"/>
    <property type="match status" value="1"/>
</dbReference>
<dbReference type="Proteomes" id="UP001153678">
    <property type="component" value="Unassembled WGS sequence"/>
</dbReference>
<dbReference type="SMART" id="SM00053">
    <property type="entry name" value="DYNc"/>
    <property type="match status" value="1"/>
</dbReference>
<dbReference type="EMBL" id="CAMKVN010000291">
    <property type="protein sequence ID" value="CAI2166282.1"/>
    <property type="molecule type" value="Genomic_DNA"/>
</dbReference>
<dbReference type="InterPro" id="IPR027417">
    <property type="entry name" value="P-loop_NTPase"/>
</dbReference>
<proteinExistence type="predicted"/>
<feature type="compositionally biased region" description="Low complexity" evidence="3">
    <location>
        <begin position="755"/>
        <end position="766"/>
    </location>
</feature>
<dbReference type="GO" id="GO:0000266">
    <property type="term" value="P:mitochondrial fission"/>
    <property type="evidence" value="ECO:0007669"/>
    <property type="project" value="TreeGrafter"/>
</dbReference>
<evidence type="ECO:0000256" key="3">
    <source>
        <dbReference type="SAM" id="MobiDB-lite"/>
    </source>
</evidence>
<evidence type="ECO:0000256" key="2">
    <source>
        <dbReference type="ARBA" id="ARBA00023134"/>
    </source>
</evidence>
<dbReference type="InterPro" id="IPR045063">
    <property type="entry name" value="Dynamin_N"/>
</dbReference>
<sequence length="823" mass="93931">MARRNSPLAETPSARDYIDIMVEIKKLGLFSNFEEHTPTIVVFGDQSSGKSSVLHRLTGGLPIPRGSTKCTATPFEIRMLQSDEAVSKVSLRYIEDKHRKSMQSKEVDFANILGMSDSEVEAKLREAQRFVQNPSIDVKSGRLPSSDNDELAFTKNAVCVTISGPEQAYRIVRNHEEHEKFVLSLVDEYIKKESAILLPIFQATSDIATQCAWRLARVADPSGKRTVGVLTKIDRIIDYSNDDDKHNELATLVKGKGEHQISNGVYIIRNPSIGDSHDPDELEGITVRTLRQHRIWRDVPSNRFGLQNLIMKLSELQGQAHERSWPNIRPLLEECRDDFEEKLRNLPHKRGGNPNIRFLELIGSFDKLFTSHANAENVDHRLYRGQQWNFGQFDQALLNTRPVYQLTFENESNNTETFDPIRPGALQYRGWTNNLKDEITADDWGDLNKKDEKDYLWSLEQLCEVVQGSQGGQLVGFFPFKAVVAIVGKHQKDWFGISTKLLEKNHDWIAQFVDELVDITFKEFPNVIEEIKSVLRKLLKSCKDETLRRLKDLEDMEHMSASRALYVTDEASILKKQAKYFIKLRILSAVSKQTGQDLKTILELGSKLFDMMYSEDTIEEDFERIKGDLINIVSECQEGFDDSSQKLIEEIKSSRISTEMPSTATLSMMLIIKNQYLDKLIGVVPKSEDNSNQTILKNTVNEHAFLAATGALAYWKMSHTKFREVVPRVVEYYLVHQFATGLGMHLRQHFRLLGSDSDSSESPENPEQIDLKNLLGEDPLNAKNREEWENNSAALSSIIDRVRKASVRQHHGNTTNGHRRGRR</sequence>
<keyword evidence="1" id="KW-0547">Nucleotide-binding</keyword>
<keyword evidence="2" id="KW-0342">GTP-binding</keyword>
<feature type="compositionally biased region" description="Basic residues" evidence="3">
    <location>
        <begin position="804"/>
        <end position="823"/>
    </location>
</feature>
<evidence type="ECO:0000313" key="6">
    <source>
        <dbReference type="Proteomes" id="UP001153678"/>
    </source>
</evidence>
<protein>
    <submittedName>
        <fullName evidence="5">5945_t:CDS:1</fullName>
    </submittedName>
</protein>
<keyword evidence="6" id="KW-1185">Reference proteome</keyword>
<evidence type="ECO:0000259" key="4">
    <source>
        <dbReference type="PROSITE" id="PS51388"/>
    </source>
</evidence>
<dbReference type="PANTHER" id="PTHR11566:SF21">
    <property type="entry name" value="DYNAMIN RELATED PROTEIN 1, ISOFORM A"/>
    <property type="match status" value="1"/>
</dbReference>
<feature type="region of interest" description="Disordered" evidence="3">
    <location>
        <begin position="755"/>
        <end position="776"/>
    </location>
</feature>
<dbReference type="SUPFAM" id="SSF52540">
    <property type="entry name" value="P-loop containing nucleoside triphosphate hydrolases"/>
    <property type="match status" value="1"/>
</dbReference>
<dbReference type="GO" id="GO:0048312">
    <property type="term" value="P:intracellular distribution of mitochondria"/>
    <property type="evidence" value="ECO:0007669"/>
    <property type="project" value="TreeGrafter"/>
</dbReference>
<dbReference type="GO" id="GO:0005525">
    <property type="term" value="F:GTP binding"/>
    <property type="evidence" value="ECO:0007669"/>
    <property type="project" value="InterPro"/>
</dbReference>
<dbReference type="Pfam" id="PF01031">
    <property type="entry name" value="Dynamin_M"/>
    <property type="match status" value="1"/>
</dbReference>
<comment type="caution">
    <text evidence="5">The sequence shown here is derived from an EMBL/GenBank/DDBJ whole genome shotgun (WGS) entry which is preliminary data.</text>
</comment>
<dbReference type="OrthoDB" id="5061070at2759"/>
<feature type="domain" description="GED" evidence="4">
    <location>
        <begin position="704"/>
        <end position="810"/>
    </location>
</feature>
<accession>A0A9W4WN39</accession>
<gene>
    <name evidence="5" type="ORF">FWILDA_LOCUS2495</name>
</gene>
<dbReference type="GO" id="GO:0005739">
    <property type="term" value="C:mitochondrion"/>
    <property type="evidence" value="ECO:0007669"/>
    <property type="project" value="TreeGrafter"/>
</dbReference>
<organism evidence="5 6">
    <name type="scientific">Funneliformis geosporum</name>
    <dbReference type="NCBI Taxonomy" id="1117311"/>
    <lineage>
        <taxon>Eukaryota</taxon>
        <taxon>Fungi</taxon>
        <taxon>Fungi incertae sedis</taxon>
        <taxon>Mucoromycota</taxon>
        <taxon>Glomeromycotina</taxon>
        <taxon>Glomeromycetes</taxon>
        <taxon>Glomerales</taxon>
        <taxon>Glomeraceae</taxon>
        <taxon>Funneliformis</taxon>
    </lineage>
</organism>
<dbReference type="GO" id="GO:0005874">
    <property type="term" value="C:microtubule"/>
    <property type="evidence" value="ECO:0007669"/>
    <property type="project" value="TreeGrafter"/>
</dbReference>
<reference evidence="5" key="1">
    <citation type="submission" date="2022-08" db="EMBL/GenBank/DDBJ databases">
        <authorList>
            <person name="Kallberg Y."/>
            <person name="Tangrot J."/>
            <person name="Rosling A."/>
        </authorList>
    </citation>
    <scope>NUCLEOTIDE SEQUENCE</scope>
    <source>
        <strain evidence="5">Wild A</strain>
    </source>
</reference>
<evidence type="ECO:0000256" key="1">
    <source>
        <dbReference type="ARBA" id="ARBA00022741"/>
    </source>
</evidence>
<dbReference type="InterPro" id="IPR022812">
    <property type="entry name" value="Dynamin"/>
</dbReference>